<dbReference type="STRING" id="161899.CSING_05140"/>
<evidence type="ECO:0000313" key="2">
    <source>
        <dbReference type="EMBL" id="AJI78567.1"/>
    </source>
</evidence>
<dbReference type="EMBL" id="CP010827">
    <property type="protein sequence ID" value="AJI78567.1"/>
    <property type="molecule type" value="Genomic_DNA"/>
</dbReference>
<protein>
    <recommendedName>
        <fullName evidence="4">SCP domain-containing protein</fullName>
    </recommendedName>
</protein>
<dbReference type="HOGENOM" id="CLU_733023_0_0_11"/>
<dbReference type="OrthoDB" id="4398810at2"/>
<dbReference type="Gene3D" id="2.60.40.1080">
    <property type="match status" value="1"/>
</dbReference>
<evidence type="ECO:0000313" key="3">
    <source>
        <dbReference type="Proteomes" id="UP000031890"/>
    </source>
</evidence>
<dbReference type="Proteomes" id="UP000031890">
    <property type="component" value="Chromosome"/>
</dbReference>
<sequence>MSFRTSVLALTTAAAVTAGAFAAPVAAAATFPSAGSVPVAELDVNHPDGALAYAFADPVMQSEIDLVTRQMRELRGKAWDANLPFNGGTLQQAARANGFNTREEYANGIAWDRGLEHAALQRAAECNFLFDHQRAVGAKKPEVLDSSYPAENLTSAKMDDAVFSWSTHRNEGPSEWEKLVRANGVRSTGNGHLHSILNPELVYFAQAEVGKVTAGLYSDKDTPFEPERLASGRHAFPIAVPEDAVRNPDLITTGGTSVGSTGSLGLSIDGFWGAKLGIPAASPSSSDPEVLDVNEDGTYEAKSEGTATITLNTYELRNGQPQVSDNQVTKTVTVRKKSLGGDLSSGGMDAGTIVGIISGVLALIGVATQVARQLGILR</sequence>
<evidence type="ECO:0008006" key="4">
    <source>
        <dbReference type="Google" id="ProtNLM"/>
    </source>
</evidence>
<dbReference type="AlphaFoldDB" id="A0A0B6EQ07"/>
<reference evidence="2 3" key="1">
    <citation type="journal article" date="2015" name="Genome Announc.">
        <title>Complete Genome Sequence and Annotation of Corynebacterium singulare DSM 44357, Isolated from a Human Semen Specimen.</title>
        <authorList>
            <person name="Merten M."/>
            <person name="Brinkrolf K."/>
            <person name="Albersmeier A."/>
            <person name="Kutter Y."/>
            <person name="Ruckert C."/>
            <person name="Tauch A."/>
        </authorList>
    </citation>
    <scope>NUCLEOTIDE SEQUENCE [LARGE SCALE GENOMIC DNA]</scope>
    <source>
        <strain evidence="2">IBS B52218</strain>
    </source>
</reference>
<dbReference type="KEGG" id="csx:CSING_05140"/>
<evidence type="ECO:0000256" key="1">
    <source>
        <dbReference type="SAM" id="SignalP"/>
    </source>
</evidence>
<keyword evidence="1" id="KW-0732">Signal</keyword>
<proteinExistence type="predicted"/>
<feature type="chain" id="PRO_5002107898" description="SCP domain-containing protein" evidence="1">
    <location>
        <begin position="23"/>
        <end position="378"/>
    </location>
</feature>
<accession>A0A0B6EQ07</accession>
<name>A0A0B6EQ07_9CORY</name>
<feature type="signal peptide" evidence="1">
    <location>
        <begin position="1"/>
        <end position="22"/>
    </location>
</feature>
<organism evidence="2 3">
    <name type="scientific">Corynebacterium singulare</name>
    <dbReference type="NCBI Taxonomy" id="161899"/>
    <lineage>
        <taxon>Bacteria</taxon>
        <taxon>Bacillati</taxon>
        <taxon>Actinomycetota</taxon>
        <taxon>Actinomycetes</taxon>
        <taxon>Mycobacteriales</taxon>
        <taxon>Corynebacteriaceae</taxon>
        <taxon>Corynebacterium</taxon>
    </lineage>
</organism>
<gene>
    <name evidence="2" type="ORF">CSING_05140</name>
</gene>
<dbReference type="RefSeq" id="WP_042530234.1">
    <property type="nucleotide sequence ID" value="NZ_CP010827.1"/>
</dbReference>